<dbReference type="EMBL" id="PTRA01000001">
    <property type="protein sequence ID" value="PQA60442.1"/>
    <property type="molecule type" value="Genomic_DNA"/>
</dbReference>
<evidence type="ECO:0000256" key="1">
    <source>
        <dbReference type="SAM" id="Phobius"/>
    </source>
</evidence>
<dbReference type="SUPFAM" id="SSF81343">
    <property type="entry name" value="Fumarate reductase respiratory complex transmembrane subunits"/>
    <property type="match status" value="1"/>
</dbReference>
<proteinExistence type="predicted"/>
<sequence length="262" mass="30060">MSWVTQTFSSSLGRKLIMSLTGLFLCTFLVVHVSGNLQLFNHDEGYGFNKYAAFMSTFKPIRVVSYGLYAFILWHAVQGLWLAKDNRKARGAQRYVVVHNQSTWASRNMALLGTMLLLYIVVHMHDFWYVYHYGDVPYRQYEESLVTGDISSTPYTGQPIKGRLEEYVREDSQTRVTIVKDLYKETTVAFSNPLLVLFYVLGMAALAYHLVHGFWSAFQTLGWNHPKYNPLIRFLGVWVFGIGIPLAFAAMPIYFYIKSLGA</sequence>
<reference evidence="3" key="1">
    <citation type="submission" date="2018-02" db="EMBL/GenBank/DDBJ databases">
        <title>Genome sequencing of Solimonas sp. HR-BB.</title>
        <authorList>
            <person name="Lee Y."/>
            <person name="Jeon C.O."/>
        </authorList>
    </citation>
    <scope>NUCLEOTIDE SEQUENCE [LARGE SCALE GENOMIC DNA]</scope>
    <source>
        <strain evidence="3">HR-U</strain>
    </source>
</reference>
<keyword evidence="3" id="KW-1185">Reference proteome</keyword>
<dbReference type="OrthoDB" id="9802842at2"/>
<dbReference type="Gene3D" id="1.20.1300.10">
    <property type="entry name" value="Fumarate reductase/succinate dehydrogenase, transmembrane subunit"/>
    <property type="match status" value="1"/>
</dbReference>
<accession>A0A2S7IRY5</accession>
<name>A0A2S7IRY5_9BACT</name>
<keyword evidence="1" id="KW-0812">Transmembrane</keyword>
<dbReference type="GO" id="GO:0016020">
    <property type="term" value="C:membrane"/>
    <property type="evidence" value="ECO:0007669"/>
    <property type="project" value="InterPro"/>
</dbReference>
<protein>
    <submittedName>
        <fullName evidence="2">Succinate dehydrogenase</fullName>
    </submittedName>
</protein>
<dbReference type="CDD" id="cd03498">
    <property type="entry name" value="SQR_TypeB_2_TM"/>
    <property type="match status" value="1"/>
</dbReference>
<dbReference type="InterPro" id="IPR034804">
    <property type="entry name" value="SQR/QFR_C/D"/>
</dbReference>
<dbReference type="NCBIfam" id="TIGR02046">
    <property type="entry name" value="sdhC_b558_fam"/>
    <property type="match status" value="1"/>
</dbReference>
<feature type="transmembrane region" description="Helical" evidence="1">
    <location>
        <begin position="231"/>
        <end position="257"/>
    </location>
</feature>
<feature type="transmembrane region" description="Helical" evidence="1">
    <location>
        <begin position="104"/>
        <end position="122"/>
    </location>
</feature>
<dbReference type="AlphaFoldDB" id="A0A2S7IRY5"/>
<dbReference type="RefSeq" id="WP_104712744.1">
    <property type="nucleotide sequence ID" value="NZ_PTRA01000001.1"/>
</dbReference>
<keyword evidence="1" id="KW-0472">Membrane</keyword>
<evidence type="ECO:0000313" key="3">
    <source>
        <dbReference type="Proteomes" id="UP000239590"/>
    </source>
</evidence>
<gene>
    <name evidence="2" type="ORF">C5O19_12730</name>
</gene>
<keyword evidence="1" id="KW-1133">Transmembrane helix</keyword>
<evidence type="ECO:0000313" key="2">
    <source>
        <dbReference type="EMBL" id="PQA60442.1"/>
    </source>
</evidence>
<organism evidence="2 3">
    <name type="scientific">Siphonobacter curvatus</name>
    <dbReference type="NCBI Taxonomy" id="2094562"/>
    <lineage>
        <taxon>Bacteria</taxon>
        <taxon>Pseudomonadati</taxon>
        <taxon>Bacteroidota</taxon>
        <taxon>Cytophagia</taxon>
        <taxon>Cytophagales</taxon>
        <taxon>Cytophagaceae</taxon>
        <taxon>Siphonobacter</taxon>
    </lineage>
</organism>
<dbReference type="Proteomes" id="UP000239590">
    <property type="component" value="Unassembled WGS sequence"/>
</dbReference>
<comment type="caution">
    <text evidence="2">The sequence shown here is derived from an EMBL/GenBank/DDBJ whole genome shotgun (WGS) entry which is preliminary data.</text>
</comment>
<dbReference type="InterPro" id="IPR011138">
    <property type="entry name" value="Cytochrome_b-558"/>
</dbReference>
<feature type="transmembrane region" description="Helical" evidence="1">
    <location>
        <begin position="63"/>
        <end position="83"/>
    </location>
</feature>
<feature type="transmembrane region" description="Helical" evidence="1">
    <location>
        <begin position="190"/>
        <end position="211"/>
    </location>
</feature>